<gene>
    <name evidence="1" type="ORF">FHU33_3799</name>
</gene>
<protein>
    <submittedName>
        <fullName evidence="1">Uncharacterized protein</fullName>
    </submittedName>
</protein>
<sequence>MMAKTASPRLLTLPDIAALAGVQRAVVSMWRNRTSVRGAVVPFPAAVDVVGKVEHFALDDIVAYLAATGRGKNPEAAVDAATLAAPVAAGHESAELLLSLAVLTGADLASLSPAELVTLAEEVDQNDQFLLREAREQSWHPDLPGHVDELVAASFGAEDAFARLDSGRLARGAGHRGCAPELVSLVASVTAACRDHAGTGAVLDASGDLQFDQALAPHFPAVLINDSAGVSARRLRRRAAALQWAVLPEPGSVPIVRVRSLLGMATDDALLSADDVVVSLGPGDVAVVLGPATALTDALVGSAERARAETLRPGPLATALRLPRGLWKAAHRQSSAVWVLTQGTGRTEARLADLDGVDLDLDDLAADVAQALAPLTTSGPLPTEARTYRYLRPRALDRVLAGGQLVPRGTRAVRLHTADEHLETTHSAARELERPLPPLDTSVAACHALPVVRWLSLGELVNDKRLVLRQGRRIDPAGADPRGTVHVLSADGADADLRLDPFYARDRYARATWTEPGDVVFIEKPRPRAIVDTRGGSLVATPSRILRLADSAPVGPHVLAERINRSVPGSEWRTWDVPALSRADAEALDARLAEVASYRDELLRRERALDTWASALVAGVAAGSLALPSTHQQTASAENR</sequence>
<dbReference type="Proteomes" id="UP000319865">
    <property type="component" value="Unassembled WGS sequence"/>
</dbReference>
<name>A0A543PJR1_9ACTN</name>
<proteinExistence type="predicted"/>
<evidence type="ECO:0000313" key="2">
    <source>
        <dbReference type="Proteomes" id="UP000319865"/>
    </source>
</evidence>
<accession>A0A543PJR1</accession>
<dbReference type="EMBL" id="VFQE01000001">
    <property type="protein sequence ID" value="TQN44301.1"/>
    <property type="molecule type" value="Genomic_DNA"/>
</dbReference>
<comment type="caution">
    <text evidence="1">The sequence shown here is derived from an EMBL/GenBank/DDBJ whole genome shotgun (WGS) entry which is preliminary data.</text>
</comment>
<dbReference type="AlphaFoldDB" id="A0A543PJR1"/>
<organism evidence="1 2">
    <name type="scientific">Blastococcus colisei</name>
    <dbReference type="NCBI Taxonomy" id="1564162"/>
    <lineage>
        <taxon>Bacteria</taxon>
        <taxon>Bacillati</taxon>
        <taxon>Actinomycetota</taxon>
        <taxon>Actinomycetes</taxon>
        <taxon>Geodermatophilales</taxon>
        <taxon>Geodermatophilaceae</taxon>
        <taxon>Blastococcus</taxon>
    </lineage>
</organism>
<keyword evidence="2" id="KW-1185">Reference proteome</keyword>
<reference evidence="1 2" key="1">
    <citation type="submission" date="2019-06" db="EMBL/GenBank/DDBJ databases">
        <title>Sequencing the genomes of 1000 actinobacteria strains.</title>
        <authorList>
            <person name="Klenk H.-P."/>
        </authorList>
    </citation>
    <scope>NUCLEOTIDE SEQUENCE [LARGE SCALE GENOMIC DNA]</scope>
    <source>
        <strain evidence="1 2">DSM 46837</strain>
    </source>
</reference>
<evidence type="ECO:0000313" key="1">
    <source>
        <dbReference type="EMBL" id="TQN44301.1"/>
    </source>
</evidence>